<keyword evidence="4 7" id="KW-0665">Pyrimidine biosynthesis</keyword>
<keyword evidence="3 7" id="KW-0808">Transferase</keyword>
<dbReference type="GO" id="GO:0005829">
    <property type="term" value="C:cytosol"/>
    <property type="evidence" value="ECO:0007669"/>
    <property type="project" value="TreeGrafter"/>
</dbReference>
<proteinExistence type="inferred from homology"/>
<dbReference type="PRINTS" id="PR00100">
    <property type="entry name" value="AOTCASE"/>
</dbReference>
<feature type="binding site" evidence="7">
    <location>
        <position position="182"/>
    </location>
    <ligand>
        <name>L-aspartate</name>
        <dbReference type="ChEBI" id="CHEBI:29991"/>
    </ligand>
</feature>
<dbReference type="InterPro" id="IPR036901">
    <property type="entry name" value="Asp/Orn_carbamoylTrfase_sf"/>
</dbReference>
<feature type="binding site" evidence="7">
    <location>
        <position position="279"/>
    </location>
    <ligand>
        <name>carbamoyl phosphate</name>
        <dbReference type="ChEBI" id="CHEBI:58228"/>
    </ligand>
</feature>
<feature type="domain" description="Aspartate/ornithine carbamoyltransferase Asp/Orn-binding" evidence="8">
    <location>
        <begin position="169"/>
        <end position="316"/>
    </location>
</feature>
<dbReference type="OrthoDB" id="9774690at2"/>
<comment type="similarity">
    <text evidence="2 7">Belongs to the aspartate/ornithine carbamoyltransferase superfamily. ATCase family.</text>
</comment>
<dbReference type="PANTHER" id="PTHR45753">
    <property type="entry name" value="ORNITHINE CARBAMOYLTRANSFERASE, MITOCHONDRIAL"/>
    <property type="match status" value="1"/>
</dbReference>
<feature type="binding site" evidence="7">
    <location>
        <position position="236"/>
    </location>
    <ligand>
        <name>L-aspartate</name>
        <dbReference type="ChEBI" id="CHEBI:29991"/>
    </ligand>
</feature>
<dbReference type="Gene3D" id="3.40.50.1370">
    <property type="entry name" value="Aspartate/ornithine carbamoyltransferase"/>
    <property type="match status" value="2"/>
</dbReference>
<dbReference type="EMBL" id="FQUS01000017">
    <property type="protein sequence ID" value="SHG04239.1"/>
    <property type="molecule type" value="Genomic_DNA"/>
</dbReference>
<sequence>MSDEFILDNTDTEYDFQHKHLLGLSDYSREDILYILEQAQYFREILDRPVPKVPTLRDKTIVNLFYENSTRTRLSFELAQKRMGADVVNFSTGSSSVKKGESLKDTIRNISSMKIDMVVVRHESPGVPHFLTRCVDAAIINAGDGAHEHPTQALLDLFSMQRIYPELEEKHIAIIGDITHSRVVRSNILGLRKLGAKVTVCGPKTMMPAFVEELGAEVSYDIEETLGWCDIAMALRIQLERQDEGTELFPSIREYHQLFGITMEHLRKYPDVTIMHPGPVNRGVEMESRVADSDRSIILSQVTNGVAVRMAILYLLSGGTRV</sequence>
<evidence type="ECO:0000256" key="7">
    <source>
        <dbReference type="HAMAP-Rule" id="MF_00001"/>
    </source>
</evidence>
<dbReference type="InterPro" id="IPR006131">
    <property type="entry name" value="Asp_carbamoyltransf_Asp/Orn-bd"/>
</dbReference>
<dbReference type="GO" id="GO:0044205">
    <property type="term" value="P:'de novo' UMP biosynthetic process"/>
    <property type="evidence" value="ECO:0007669"/>
    <property type="project" value="UniProtKB-UniRule"/>
</dbReference>
<dbReference type="RefSeq" id="WP_073066309.1">
    <property type="nucleotide sequence ID" value="NZ_FQUS01000017.1"/>
</dbReference>
<feature type="binding site" evidence="7">
    <location>
        <position position="149"/>
    </location>
    <ligand>
        <name>carbamoyl phosphate</name>
        <dbReference type="ChEBI" id="CHEBI:58228"/>
    </ligand>
</feature>
<comment type="pathway">
    <text evidence="1 7">Pyrimidine metabolism; UMP biosynthesis via de novo pathway; (S)-dihydroorotate from bicarbonate: step 2/3.</text>
</comment>
<feature type="domain" description="Aspartate/ornithine carbamoyltransferase carbamoyl-P binding" evidence="9">
    <location>
        <begin position="19"/>
        <end position="161"/>
    </location>
</feature>
<accession>A0A1M5GKK0</accession>
<dbReference type="GO" id="GO:0006520">
    <property type="term" value="P:amino acid metabolic process"/>
    <property type="evidence" value="ECO:0007669"/>
    <property type="project" value="InterPro"/>
</dbReference>
<name>A0A1M5GKK0_9BACT</name>
<evidence type="ECO:0000256" key="4">
    <source>
        <dbReference type="ARBA" id="ARBA00022975"/>
    </source>
</evidence>
<dbReference type="GO" id="GO:0016597">
    <property type="term" value="F:amino acid binding"/>
    <property type="evidence" value="ECO:0007669"/>
    <property type="project" value="InterPro"/>
</dbReference>
<dbReference type="SUPFAM" id="SSF53671">
    <property type="entry name" value="Aspartate/ornithine carbamoyltransferase"/>
    <property type="match status" value="1"/>
</dbReference>
<evidence type="ECO:0000256" key="6">
    <source>
        <dbReference type="ARBA" id="ARBA00048859"/>
    </source>
</evidence>
<dbReference type="InterPro" id="IPR006132">
    <property type="entry name" value="Asp/Orn_carbamoyltranf_P-bd"/>
</dbReference>
<evidence type="ECO:0000259" key="8">
    <source>
        <dbReference type="Pfam" id="PF00185"/>
    </source>
</evidence>
<dbReference type="PROSITE" id="PS00097">
    <property type="entry name" value="CARBAMOYLTRANSFERASE"/>
    <property type="match status" value="1"/>
</dbReference>
<feature type="binding site" evidence="7">
    <location>
        <position position="99"/>
    </location>
    <ligand>
        <name>L-aspartate</name>
        <dbReference type="ChEBI" id="CHEBI:29991"/>
    </ligand>
</feature>
<dbReference type="STRING" id="1194090.SAMN05443144_11785"/>
<feature type="binding site" evidence="7">
    <location>
        <position position="72"/>
    </location>
    <ligand>
        <name>carbamoyl phosphate</name>
        <dbReference type="ChEBI" id="CHEBI:58228"/>
    </ligand>
</feature>
<dbReference type="InterPro" id="IPR006130">
    <property type="entry name" value="Asp/Orn_carbamoylTrfase"/>
</dbReference>
<evidence type="ECO:0000256" key="1">
    <source>
        <dbReference type="ARBA" id="ARBA00004852"/>
    </source>
</evidence>
<dbReference type="Pfam" id="PF02729">
    <property type="entry name" value="OTCace_N"/>
    <property type="match status" value="1"/>
</dbReference>
<comment type="function">
    <text evidence="5 7">Catalyzes the condensation of carbamoyl phosphate and aspartate to form carbamoyl aspartate and inorganic phosphate, the committed step in the de novo pyrimidine nucleotide biosynthesis pathway.</text>
</comment>
<gene>
    <name evidence="7" type="primary">pyrB</name>
    <name evidence="10" type="ORF">SAMN05443144_11785</name>
</gene>
<dbReference type="PRINTS" id="PR00101">
    <property type="entry name" value="ATCASE"/>
</dbReference>
<dbReference type="HAMAP" id="MF_00001">
    <property type="entry name" value="Asp_carb_tr"/>
    <property type="match status" value="1"/>
</dbReference>
<dbReference type="EC" id="2.1.3.2" evidence="7"/>
<feature type="binding site" evidence="7">
    <location>
        <position position="152"/>
    </location>
    <ligand>
        <name>carbamoyl phosphate</name>
        <dbReference type="ChEBI" id="CHEBI:58228"/>
    </ligand>
</feature>
<dbReference type="NCBIfam" id="TIGR00670">
    <property type="entry name" value="asp_carb_tr"/>
    <property type="match status" value="1"/>
</dbReference>
<dbReference type="InterPro" id="IPR002082">
    <property type="entry name" value="Asp_carbamoyltransf"/>
</dbReference>
<protein>
    <recommendedName>
        <fullName evidence="7">Aspartate carbamoyltransferase</fullName>
        <ecNumber evidence="7">2.1.3.2</ecNumber>
    </recommendedName>
    <alternativeName>
        <fullName evidence="7">Aspartate transcarbamylase</fullName>
        <shortName evidence="7">ATCase</shortName>
    </alternativeName>
</protein>
<dbReference type="GO" id="GO:0006207">
    <property type="term" value="P:'de novo' pyrimidine nucleobase biosynthetic process"/>
    <property type="evidence" value="ECO:0007669"/>
    <property type="project" value="InterPro"/>
</dbReference>
<evidence type="ECO:0000313" key="10">
    <source>
        <dbReference type="EMBL" id="SHG04239.1"/>
    </source>
</evidence>
<keyword evidence="11" id="KW-1185">Reference proteome</keyword>
<feature type="binding site" evidence="7">
    <location>
        <position position="278"/>
    </location>
    <ligand>
        <name>carbamoyl phosphate</name>
        <dbReference type="ChEBI" id="CHEBI:58228"/>
    </ligand>
</feature>
<dbReference type="Proteomes" id="UP000184041">
    <property type="component" value="Unassembled WGS sequence"/>
</dbReference>
<evidence type="ECO:0000313" key="11">
    <source>
        <dbReference type="Proteomes" id="UP000184041"/>
    </source>
</evidence>
<reference evidence="10 11" key="1">
    <citation type="submission" date="2016-11" db="EMBL/GenBank/DDBJ databases">
        <authorList>
            <person name="Jaros S."/>
            <person name="Januszkiewicz K."/>
            <person name="Wedrychowicz H."/>
        </authorList>
    </citation>
    <scope>NUCLEOTIDE SEQUENCE [LARGE SCALE GENOMIC DNA]</scope>
    <source>
        <strain evidence="10 11">DSM 21986</strain>
    </source>
</reference>
<dbReference type="UniPathway" id="UPA00070">
    <property type="reaction ID" value="UER00116"/>
</dbReference>
<comment type="catalytic activity">
    <reaction evidence="6 7">
        <text>carbamoyl phosphate + L-aspartate = N-carbamoyl-L-aspartate + phosphate + H(+)</text>
        <dbReference type="Rhea" id="RHEA:20013"/>
        <dbReference type="ChEBI" id="CHEBI:15378"/>
        <dbReference type="ChEBI" id="CHEBI:29991"/>
        <dbReference type="ChEBI" id="CHEBI:32814"/>
        <dbReference type="ChEBI" id="CHEBI:43474"/>
        <dbReference type="ChEBI" id="CHEBI:58228"/>
        <dbReference type="EC" id="2.1.3.2"/>
    </reaction>
</comment>
<dbReference type="AlphaFoldDB" id="A0A1M5GKK0"/>
<evidence type="ECO:0000256" key="5">
    <source>
        <dbReference type="ARBA" id="ARBA00043884"/>
    </source>
</evidence>
<dbReference type="Pfam" id="PF00185">
    <property type="entry name" value="OTCace"/>
    <property type="match status" value="1"/>
</dbReference>
<dbReference type="PANTHER" id="PTHR45753:SF6">
    <property type="entry name" value="ASPARTATE CARBAMOYLTRANSFERASE"/>
    <property type="match status" value="1"/>
</dbReference>
<dbReference type="NCBIfam" id="NF002032">
    <property type="entry name" value="PRK00856.1"/>
    <property type="match status" value="1"/>
</dbReference>
<dbReference type="GO" id="GO:0004070">
    <property type="term" value="F:aspartate carbamoyltransferase activity"/>
    <property type="evidence" value="ECO:0007669"/>
    <property type="project" value="UniProtKB-UniRule"/>
</dbReference>
<evidence type="ECO:0000259" key="9">
    <source>
        <dbReference type="Pfam" id="PF02729"/>
    </source>
</evidence>
<organism evidence="10 11">
    <name type="scientific">Fodinibius roseus</name>
    <dbReference type="NCBI Taxonomy" id="1194090"/>
    <lineage>
        <taxon>Bacteria</taxon>
        <taxon>Pseudomonadati</taxon>
        <taxon>Balneolota</taxon>
        <taxon>Balneolia</taxon>
        <taxon>Balneolales</taxon>
        <taxon>Balneolaceae</taxon>
        <taxon>Fodinibius</taxon>
    </lineage>
</organism>
<feature type="binding site" evidence="7">
    <location>
        <position position="71"/>
    </location>
    <ligand>
        <name>carbamoyl phosphate</name>
        <dbReference type="ChEBI" id="CHEBI:58228"/>
    </ligand>
</feature>
<comment type="subunit">
    <text evidence="7">Heterododecamer (2C3:3R2) of six catalytic PyrB chains organized as two trimers (C3), and six regulatory PyrI chains organized as three dimers (R2).</text>
</comment>
<feature type="binding site" evidence="7">
    <location>
        <position position="121"/>
    </location>
    <ligand>
        <name>carbamoyl phosphate</name>
        <dbReference type="ChEBI" id="CHEBI:58228"/>
    </ligand>
</feature>
<evidence type="ECO:0000256" key="2">
    <source>
        <dbReference type="ARBA" id="ARBA00008896"/>
    </source>
</evidence>
<evidence type="ECO:0000256" key="3">
    <source>
        <dbReference type="ARBA" id="ARBA00022679"/>
    </source>
</evidence>